<dbReference type="SUPFAM" id="SSF53335">
    <property type="entry name" value="S-adenosyl-L-methionine-dependent methyltransferases"/>
    <property type="match status" value="1"/>
</dbReference>
<evidence type="ECO:0000256" key="1">
    <source>
        <dbReference type="ARBA" id="ARBA00022679"/>
    </source>
</evidence>
<dbReference type="Proteomes" id="UP000447833">
    <property type="component" value="Unassembled WGS sequence"/>
</dbReference>
<organism evidence="3 4">
    <name type="scientific">Guptibacillus hwajinpoensis</name>
    <dbReference type="NCBI Taxonomy" id="208199"/>
    <lineage>
        <taxon>Bacteria</taxon>
        <taxon>Bacillati</taxon>
        <taxon>Bacillota</taxon>
        <taxon>Bacilli</taxon>
        <taxon>Bacillales</taxon>
        <taxon>Guptibacillaceae</taxon>
        <taxon>Guptibacillus</taxon>
    </lineage>
</organism>
<feature type="domain" description="Methyltransferase type 11" evidence="2">
    <location>
        <begin position="42"/>
        <end position="134"/>
    </location>
</feature>
<dbReference type="AlphaFoldDB" id="A0A845EQT9"/>
<dbReference type="CDD" id="cd02440">
    <property type="entry name" value="AdoMet_MTases"/>
    <property type="match status" value="1"/>
</dbReference>
<evidence type="ECO:0000313" key="3">
    <source>
        <dbReference type="EMBL" id="MYL62049.1"/>
    </source>
</evidence>
<keyword evidence="3" id="KW-0489">Methyltransferase</keyword>
<evidence type="ECO:0000259" key="2">
    <source>
        <dbReference type="Pfam" id="PF08241"/>
    </source>
</evidence>
<sequence length="185" mass="20812">MAGKRFKPGKADRLLDPKRKEIISPEQVIAHLDVTTTDHVADFGAGNGYFTLPLAEVAKKVYAVDIEKQMLDLLQNRAIEVENIDYIVSSLEQINLADQVADKAIAAFVIHEVPDLKKAFGEFKRIIKPGQQLLVLEWEAIEMEMGPPLHERISSQKMKEIFEENGLEPEVHHFHEAVYGVTAVV</sequence>
<accession>A0A845EQT9</accession>
<dbReference type="GO" id="GO:0032259">
    <property type="term" value="P:methylation"/>
    <property type="evidence" value="ECO:0007669"/>
    <property type="project" value="UniProtKB-KW"/>
</dbReference>
<dbReference type="InterPro" id="IPR029063">
    <property type="entry name" value="SAM-dependent_MTases_sf"/>
</dbReference>
<dbReference type="RefSeq" id="WP_160917945.1">
    <property type="nucleotide sequence ID" value="NZ_WMEY01000001.1"/>
</dbReference>
<comment type="caution">
    <text evidence="3">The sequence shown here is derived from an EMBL/GenBank/DDBJ whole genome shotgun (WGS) entry which is preliminary data.</text>
</comment>
<dbReference type="Gene3D" id="3.40.50.150">
    <property type="entry name" value="Vaccinia Virus protein VP39"/>
    <property type="match status" value="1"/>
</dbReference>
<name>A0A845EQT9_9BACL</name>
<reference evidence="3 4" key="1">
    <citation type="submission" date="2019-11" db="EMBL/GenBank/DDBJ databases">
        <title>Genome sequences of 17 halophilic strains isolated from different environments.</title>
        <authorList>
            <person name="Furrow R.E."/>
        </authorList>
    </citation>
    <scope>NUCLEOTIDE SEQUENCE [LARGE SCALE GENOMIC DNA]</scope>
    <source>
        <strain evidence="3 4">22506_14_FS</strain>
    </source>
</reference>
<dbReference type="PANTHER" id="PTHR43861:SF3">
    <property type="entry name" value="PUTATIVE (AFU_ORTHOLOGUE AFUA_2G14390)-RELATED"/>
    <property type="match status" value="1"/>
</dbReference>
<evidence type="ECO:0000313" key="4">
    <source>
        <dbReference type="Proteomes" id="UP000447833"/>
    </source>
</evidence>
<protein>
    <submittedName>
        <fullName evidence="3">Methyltransferase domain-containing protein</fullName>
    </submittedName>
</protein>
<keyword evidence="1 3" id="KW-0808">Transferase</keyword>
<dbReference type="GO" id="GO:0008757">
    <property type="term" value="F:S-adenosylmethionine-dependent methyltransferase activity"/>
    <property type="evidence" value="ECO:0007669"/>
    <property type="project" value="InterPro"/>
</dbReference>
<proteinExistence type="predicted"/>
<gene>
    <name evidence="3" type="ORF">GLW07_01640</name>
</gene>
<dbReference type="Pfam" id="PF08241">
    <property type="entry name" value="Methyltransf_11"/>
    <property type="match status" value="1"/>
</dbReference>
<dbReference type="InterPro" id="IPR013216">
    <property type="entry name" value="Methyltransf_11"/>
</dbReference>
<dbReference type="EMBL" id="WMEY01000001">
    <property type="protein sequence ID" value="MYL62049.1"/>
    <property type="molecule type" value="Genomic_DNA"/>
</dbReference>
<dbReference type="PANTHER" id="PTHR43861">
    <property type="entry name" value="TRANS-ACONITATE 2-METHYLTRANSFERASE-RELATED"/>
    <property type="match status" value="1"/>
</dbReference>